<gene>
    <name evidence="3" type="ORF">C7M84_019744</name>
</gene>
<dbReference type="EMBL" id="QCYY01003696">
    <property type="protein sequence ID" value="ROT62401.1"/>
    <property type="molecule type" value="Genomic_DNA"/>
</dbReference>
<dbReference type="CDD" id="cd06257">
    <property type="entry name" value="DnaJ"/>
    <property type="match status" value="1"/>
</dbReference>
<dbReference type="PANTHER" id="PTHR44873:SF1">
    <property type="entry name" value="DNAJ HOMOLOG SUBFAMILY C MEMBER 30, MITOCHONDRIAL"/>
    <property type="match status" value="1"/>
</dbReference>
<dbReference type="SMART" id="SM00271">
    <property type="entry name" value="DnaJ"/>
    <property type="match status" value="1"/>
</dbReference>
<keyword evidence="4" id="KW-1185">Reference proteome</keyword>
<protein>
    <submittedName>
        <fullName evidence="3">Chaperone protein</fullName>
    </submittedName>
</protein>
<proteinExistence type="predicted"/>
<keyword evidence="1" id="KW-0472">Membrane</keyword>
<dbReference type="PRINTS" id="PR00625">
    <property type="entry name" value="JDOMAIN"/>
</dbReference>
<reference evidence="3 4" key="2">
    <citation type="submission" date="2019-01" db="EMBL/GenBank/DDBJ databases">
        <title>The decoding of complex shrimp genome reveals the adaptation for benthos swimmer, frequently molting mechanism and breeding impact on genome.</title>
        <authorList>
            <person name="Sun Y."/>
            <person name="Gao Y."/>
            <person name="Yu Y."/>
        </authorList>
    </citation>
    <scope>NUCLEOTIDE SEQUENCE [LARGE SCALE GENOMIC DNA]</scope>
    <source>
        <tissue evidence="3">Muscle</tissue>
    </source>
</reference>
<dbReference type="OrthoDB" id="6343681at2759"/>
<dbReference type="Proteomes" id="UP000283509">
    <property type="component" value="Unassembled WGS sequence"/>
</dbReference>
<evidence type="ECO:0000313" key="3">
    <source>
        <dbReference type="EMBL" id="ROT62401.1"/>
    </source>
</evidence>
<dbReference type="Pfam" id="PF00226">
    <property type="entry name" value="DnaJ"/>
    <property type="match status" value="1"/>
</dbReference>
<evidence type="ECO:0000313" key="4">
    <source>
        <dbReference type="Proteomes" id="UP000283509"/>
    </source>
</evidence>
<name>A0A3R7LYD5_PENVA</name>
<keyword evidence="1" id="KW-1133">Transmembrane helix</keyword>
<dbReference type="SUPFAM" id="SSF46565">
    <property type="entry name" value="Chaperone J-domain"/>
    <property type="match status" value="1"/>
</dbReference>
<keyword evidence="1" id="KW-0812">Transmembrane</keyword>
<dbReference type="InterPro" id="IPR001623">
    <property type="entry name" value="DnaJ_domain"/>
</dbReference>
<accession>A0A3R7LYD5</accession>
<dbReference type="STRING" id="6689.A0A3R7LYD5"/>
<evidence type="ECO:0000256" key="1">
    <source>
        <dbReference type="SAM" id="Phobius"/>
    </source>
</evidence>
<dbReference type="PROSITE" id="PS00636">
    <property type="entry name" value="DNAJ_1"/>
    <property type="match status" value="1"/>
</dbReference>
<organism evidence="3 4">
    <name type="scientific">Penaeus vannamei</name>
    <name type="common">Whiteleg shrimp</name>
    <name type="synonym">Litopenaeus vannamei</name>
    <dbReference type="NCBI Taxonomy" id="6689"/>
    <lineage>
        <taxon>Eukaryota</taxon>
        <taxon>Metazoa</taxon>
        <taxon>Ecdysozoa</taxon>
        <taxon>Arthropoda</taxon>
        <taxon>Crustacea</taxon>
        <taxon>Multicrustacea</taxon>
        <taxon>Malacostraca</taxon>
        <taxon>Eumalacostraca</taxon>
        <taxon>Eucarida</taxon>
        <taxon>Decapoda</taxon>
        <taxon>Dendrobranchiata</taxon>
        <taxon>Penaeoidea</taxon>
        <taxon>Penaeidae</taxon>
        <taxon>Penaeus</taxon>
    </lineage>
</organism>
<evidence type="ECO:0000259" key="2">
    <source>
        <dbReference type="PROSITE" id="PS50076"/>
    </source>
</evidence>
<dbReference type="Gene3D" id="1.10.287.110">
    <property type="entry name" value="DnaJ domain"/>
    <property type="match status" value="1"/>
</dbReference>
<dbReference type="PROSITE" id="PS50076">
    <property type="entry name" value="DNAJ_2"/>
    <property type="match status" value="1"/>
</dbReference>
<dbReference type="PANTHER" id="PTHR44873">
    <property type="entry name" value="DNAJ HOMOLOG SUBFAMILY C MEMBER 30, MITOCHONDRIAL"/>
    <property type="match status" value="1"/>
</dbReference>
<dbReference type="InterPro" id="IPR036869">
    <property type="entry name" value="J_dom_sf"/>
</dbReference>
<dbReference type="InterPro" id="IPR018253">
    <property type="entry name" value="DnaJ_domain_CS"/>
</dbReference>
<dbReference type="InterPro" id="IPR053025">
    <property type="entry name" value="Mito_ATP_Synthase-Asso"/>
</dbReference>
<reference evidence="3 4" key="1">
    <citation type="submission" date="2018-04" db="EMBL/GenBank/DDBJ databases">
        <authorList>
            <person name="Zhang X."/>
            <person name="Yuan J."/>
            <person name="Li F."/>
            <person name="Xiang J."/>
        </authorList>
    </citation>
    <scope>NUCLEOTIDE SEQUENCE [LARGE SCALE GENOMIC DNA]</scope>
    <source>
        <tissue evidence="3">Muscle</tissue>
    </source>
</reference>
<comment type="caution">
    <text evidence="3">The sequence shown here is derived from an EMBL/GenBank/DDBJ whole genome shotgun (WGS) entry which is preliminary data.</text>
</comment>
<feature type="domain" description="J" evidence="2">
    <location>
        <begin position="60"/>
        <end position="125"/>
    </location>
</feature>
<feature type="transmembrane region" description="Helical" evidence="1">
    <location>
        <begin position="206"/>
        <end position="224"/>
    </location>
</feature>
<sequence>MTSLICRTEVKGALNSFARNSFKRVLLENSRPTLVGGIGLHPGTPNQQKAWISSIPKKRSYYETLQITPKATQSQVKKAYYKLSKTYHPDQYRGNEDAALKFREITEAYEILGNLKKRRMYDKGLLNMNVAVSPAEAEEYSSKFYESRSKRGKAPTATGRTPIYDFDEWSKLHYESSFARRENAKVRYERMQKSRTDIVEEKKAESVVYILIVAIVLYCIKVSFSSTSDHDKVKEK</sequence>
<dbReference type="AlphaFoldDB" id="A0A3R7LYD5"/>